<sequence length="138" mass="16109">MPIWWIAAGPPENWKVAFESGRIWGVIDKKFTQWDKLSKGDYILFYVTKPVSGIVGYGVVRTKFKQDKPLWPMEVSEGKVIWPYRFEFDIEYCLPQDRWEIHKVSSNYMAAVARAGFQRVKEEEAQAIIRQLTSGMKS</sequence>
<proteinExistence type="predicted"/>
<dbReference type="InterPro" id="IPR015947">
    <property type="entry name" value="PUA-like_sf"/>
</dbReference>
<protein>
    <recommendedName>
        <fullName evidence="1">EVE domain-containing protein</fullName>
    </recommendedName>
</protein>
<evidence type="ECO:0000259" key="1">
    <source>
        <dbReference type="Pfam" id="PF01878"/>
    </source>
</evidence>
<keyword evidence="3" id="KW-1185">Reference proteome</keyword>
<dbReference type="AlphaFoldDB" id="A0A2K5ARE3"/>
<dbReference type="GeneID" id="41595058"/>
<name>A0A2K5ARE3_9ARCH</name>
<evidence type="ECO:0000313" key="3">
    <source>
        <dbReference type="Proteomes" id="UP000236248"/>
    </source>
</evidence>
<dbReference type="RefSeq" id="WP_103287089.1">
    <property type="nucleotide sequence ID" value="NZ_LT981265.1"/>
</dbReference>
<feature type="domain" description="EVE" evidence="1">
    <location>
        <begin position="5"/>
        <end position="130"/>
    </location>
</feature>
<dbReference type="SUPFAM" id="SSF88697">
    <property type="entry name" value="PUA domain-like"/>
    <property type="match status" value="1"/>
</dbReference>
<dbReference type="Gene3D" id="3.10.590.10">
    <property type="entry name" value="ph1033 like domains"/>
    <property type="match status" value="1"/>
</dbReference>
<dbReference type="KEGG" id="ncv:NCAV_1020"/>
<evidence type="ECO:0000313" key="2">
    <source>
        <dbReference type="EMBL" id="SPC34197.1"/>
    </source>
</evidence>
<gene>
    <name evidence="2" type="ORF">NCAV_1020</name>
</gene>
<accession>A0A2K5ARE3</accession>
<reference evidence="3" key="1">
    <citation type="submission" date="2018-01" db="EMBL/GenBank/DDBJ databases">
        <authorList>
            <person name="Kerou L M."/>
        </authorList>
    </citation>
    <scope>NUCLEOTIDE SEQUENCE [LARGE SCALE GENOMIC DNA]</scope>
    <source>
        <strain evidence="3">SCU2</strain>
    </source>
</reference>
<dbReference type="Pfam" id="PF01878">
    <property type="entry name" value="EVE"/>
    <property type="match status" value="1"/>
</dbReference>
<dbReference type="EMBL" id="LT981265">
    <property type="protein sequence ID" value="SPC34197.1"/>
    <property type="molecule type" value="Genomic_DNA"/>
</dbReference>
<organism evidence="2 3">
    <name type="scientific">Candidatus Nitrosocaldus cavascurensis</name>
    <dbReference type="NCBI Taxonomy" id="2058097"/>
    <lineage>
        <taxon>Archaea</taxon>
        <taxon>Nitrososphaerota</taxon>
        <taxon>Nitrososphaeria</taxon>
        <taxon>Candidatus Nitrosocaldales</taxon>
        <taxon>Candidatus Nitrosocaldaceae</taxon>
        <taxon>Candidatus Nitrosocaldus</taxon>
    </lineage>
</organism>
<dbReference type="Proteomes" id="UP000236248">
    <property type="component" value="Chromosome NCAV"/>
</dbReference>
<dbReference type="InterPro" id="IPR002740">
    <property type="entry name" value="EVE_domain"/>
</dbReference>